<dbReference type="PANTHER" id="PTHR45642:SF30">
    <property type="entry name" value="SGNH HYDROLASE-TYPE ESTERASE DOMAIN-CONTAINING PROTEIN"/>
    <property type="match status" value="1"/>
</dbReference>
<dbReference type="InterPro" id="IPR001087">
    <property type="entry name" value="GDSL"/>
</dbReference>
<dbReference type="Pfam" id="PF00657">
    <property type="entry name" value="Lipase_GDSL"/>
    <property type="match status" value="1"/>
</dbReference>
<evidence type="ECO:0000313" key="2">
    <source>
        <dbReference type="Proteomes" id="UP001652660"/>
    </source>
</evidence>
<keyword evidence="2" id="KW-1185">Reference proteome</keyword>
<organism evidence="2 3">
    <name type="scientific">Coffea arabica</name>
    <name type="common">Arabian coffee</name>
    <dbReference type="NCBI Taxonomy" id="13443"/>
    <lineage>
        <taxon>Eukaryota</taxon>
        <taxon>Viridiplantae</taxon>
        <taxon>Streptophyta</taxon>
        <taxon>Embryophyta</taxon>
        <taxon>Tracheophyta</taxon>
        <taxon>Spermatophyta</taxon>
        <taxon>Magnoliopsida</taxon>
        <taxon>eudicotyledons</taxon>
        <taxon>Gunneridae</taxon>
        <taxon>Pentapetalae</taxon>
        <taxon>asterids</taxon>
        <taxon>lamiids</taxon>
        <taxon>Gentianales</taxon>
        <taxon>Rubiaceae</taxon>
        <taxon>Ixoroideae</taxon>
        <taxon>Gardenieae complex</taxon>
        <taxon>Bertiereae - Coffeeae clade</taxon>
        <taxon>Coffeeae</taxon>
        <taxon>Coffea</taxon>
    </lineage>
</organism>
<proteinExistence type="inferred from homology"/>
<evidence type="ECO:0000313" key="3">
    <source>
        <dbReference type="RefSeq" id="XP_071916103.1"/>
    </source>
</evidence>
<gene>
    <name evidence="3" type="primary">LOC140011238</name>
</gene>
<comment type="similarity">
    <text evidence="1">Belongs to the 'GDSL' lipolytic enzyme family.</text>
</comment>
<dbReference type="InterPro" id="IPR050592">
    <property type="entry name" value="GDSL_lipolytic_enzyme"/>
</dbReference>
<dbReference type="RefSeq" id="XP_071916103.1">
    <property type="nucleotide sequence ID" value="XM_072060002.1"/>
</dbReference>
<protein>
    <submittedName>
        <fullName evidence="3">GDSL esterase/lipase At1g58430-like</fullName>
    </submittedName>
</protein>
<reference evidence="3" key="1">
    <citation type="submission" date="2025-08" db="UniProtKB">
        <authorList>
            <consortium name="RefSeq"/>
        </authorList>
    </citation>
    <scope>IDENTIFICATION</scope>
    <source>
        <tissue evidence="3">Leaves</tissue>
    </source>
</reference>
<dbReference type="GeneID" id="140011238"/>
<sequence length="238" mass="26518">MAQISQAKSPPEGVSLASGGSGFDDQTFAIANVITLLKQPGNLQDYLKRLTNVVGSQEAQRIVNQALVLLHAGAVDFLYHFDVLRTNRRIQFTVHNYQDFLLGKLQDFLKELYDLGCRRIIVSNLPPLGCLPITMTVNSPIWGGCIEKINVDTRSYNDKLGNLLPQVQAKLPGIKLVYQDTYGLDLWKLDEDVAVLDYWNLGPGVAQSLQFVGSLPSIYFGIAFIQLKQHTGLWPRKS</sequence>
<name>A0ABM4V987_COFAR</name>
<evidence type="ECO:0000256" key="1">
    <source>
        <dbReference type="ARBA" id="ARBA00008668"/>
    </source>
</evidence>
<dbReference type="PANTHER" id="PTHR45642">
    <property type="entry name" value="GDSL ESTERASE/LIPASE EXL3"/>
    <property type="match status" value="1"/>
</dbReference>
<dbReference type="Gene3D" id="3.40.50.1110">
    <property type="entry name" value="SGNH hydrolase"/>
    <property type="match status" value="1"/>
</dbReference>
<dbReference type="Proteomes" id="UP001652660">
    <property type="component" value="Chromosome 7e"/>
</dbReference>
<accession>A0ABM4V987</accession>
<dbReference type="InterPro" id="IPR036514">
    <property type="entry name" value="SGNH_hydro_sf"/>
</dbReference>